<evidence type="ECO:0000256" key="8">
    <source>
        <dbReference type="ARBA" id="ARBA00022723"/>
    </source>
</evidence>
<dbReference type="NCBIfam" id="NF002211">
    <property type="entry name" value="PRK01103.1"/>
    <property type="match status" value="1"/>
</dbReference>
<evidence type="ECO:0000259" key="22">
    <source>
        <dbReference type="PROSITE" id="PS51068"/>
    </source>
</evidence>
<dbReference type="CDD" id="cd08966">
    <property type="entry name" value="EcFpg-like_N"/>
    <property type="match status" value="1"/>
</dbReference>
<dbReference type="GO" id="GO:0140078">
    <property type="term" value="F:class I DNA-(apurinic or apyrimidinic site) endonuclease activity"/>
    <property type="evidence" value="ECO:0007669"/>
    <property type="project" value="UniProtKB-EC"/>
</dbReference>
<dbReference type="PROSITE" id="PS51068">
    <property type="entry name" value="FPG_CAT"/>
    <property type="match status" value="1"/>
</dbReference>
<dbReference type="InterPro" id="IPR035937">
    <property type="entry name" value="FPG_N"/>
</dbReference>
<evidence type="ECO:0000259" key="21">
    <source>
        <dbReference type="PROSITE" id="PS51066"/>
    </source>
</evidence>
<evidence type="ECO:0000256" key="2">
    <source>
        <dbReference type="ARBA" id="ARBA00001947"/>
    </source>
</evidence>
<dbReference type="NCBIfam" id="TIGR00577">
    <property type="entry name" value="fpg"/>
    <property type="match status" value="1"/>
</dbReference>
<dbReference type="Gene3D" id="3.20.190.10">
    <property type="entry name" value="MutM-like, N-terminal"/>
    <property type="match status" value="1"/>
</dbReference>
<dbReference type="EMBL" id="WODC01000003">
    <property type="protein sequence ID" value="MUM77387.1"/>
    <property type="molecule type" value="Genomic_DNA"/>
</dbReference>
<dbReference type="Pfam" id="PF06831">
    <property type="entry name" value="H2TH"/>
    <property type="match status" value="1"/>
</dbReference>
<keyword evidence="15 23" id="KW-0456">Lyase</keyword>
<dbReference type="AlphaFoldDB" id="A0A7K1KMX9"/>
<keyword evidence="16" id="KW-0511">Multifunctional enzyme</keyword>
<evidence type="ECO:0000256" key="9">
    <source>
        <dbReference type="ARBA" id="ARBA00022763"/>
    </source>
</evidence>
<evidence type="ECO:0000256" key="17">
    <source>
        <dbReference type="ARBA" id="ARBA00023295"/>
    </source>
</evidence>
<evidence type="ECO:0000256" key="19">
    <source>
        <dbReference type="ARBA" id="ARBA00044632"/>
    </source>
</evidence>
<sequence>MPELPEVEVIARGLCATLTGRVISGVEPVDPTRLSEGAATLVPKVLGATVTGVRRRAKVLLVDMVGGATLAFHLKMTGRVVHGPMRPVDRHDRTRFILDDGSLLCFADMRRFGYVCAFGPGGLAGWNFLRRVGPEPLETDPVTLAGRVVSRTGRIKALLLDQTVVAGVGNIYADESLFRAGIHPRTRGHSLGRAGALRLFAHLQEVLLQAIAENGSSIRNYVNASGDAGAFQNSFAVYGRQGLPCAACKTPLAAIKVAGRTSTYCPRCQPEPRP</sequence>
<keyword evidence="10 20" id="KW-0863">Zinc-finger</keyword>
<dbReference type="InterPro" id="IPR012319">
    <property type="entry name" value="FPG_cat"/>
</dbReference>
<evidence type="ECO:0000256" key="16">
    <source>
        <dbReference type="ARBA" id="ARBA00023268"/>
    </source>
</evidence>
<dbReference type="InterPro" id="IPR015886">
    <property type="entry name" value="H2TH_FPG"/>
</dbReference>
<evidence type="ECO:0000256" key="7">
    <source>
        <dbReference type="ARBA" id="ARBA00016240"/>
    </source>
</evidence>
<evidence type="ECO:0000256" key="14">
    <source>
        <dbReference type="ARBA" id="ARBA00023204"/>
    </source>
</evidence>
<protein>
    <recommendedName>
        <fullName evidence="7">Formamidopyrimidine-DNA glycosylase</fullName>
        <ecNumber evidence="5">3.2.2.23</ecNumber>
        <ecNumber evidence="6">4.2.99.18</ecNumber>
    </recommendedName>
    <alternativeName>
        <fullName evidence="18">DNA-(apurinic or apyrimidinic site) lyase MutM</fullName>
    </alternativeName>
</protein>
<evidence type="ECO:0000256" key="15">
    <source>
        <dbReference type="ARBA" id="ARBA00023239"/>
    </source>
</evidence>
<evidence type="ECO:0000256" key="3">
    <source>
        <dbReference type="ARBA" id="ARBA00009409"/>
    </source>
</evidence>
<dbReference type="InterPro" id="IPR020629">
    <property type="entry name" value="FPG_Glyclase"/>
</dbReference>
<evidence type="ECO:0000256" key="18">
    <source>
        <dbReference type="ARBA" id="ARBA00030638"/>
    </source>
</evidence>
<evidence type="ECO:0000256" key="20">
    <source>
        <dbReference type="PROSITE-ProRule" id="PRU00391"/>
    </source>
</evidence>
<evidence type="ECO:0000256" key="6">
    <source>
        <dbReference type="ARBA" id="ARBA00012720"/>
    </source>
</evidence>
<dbReference type="GO" id="GO:0003684">
    <property type="term" value="F:damaged DNA binding"/>
    <property type="evidence" value="ECO:0007669"/>
    <property type="project" value="InterPro"/>
</dbReference>
<dbReference type="SMART" id="SM00898">
    <property type="entry name" value="Fapy_DNA_glyco"/>
    <property type="match status" value="1"/>
</dbReference>
<accession>A0A7K1KMX9</accession>
<dbReference type="InterPro" id="IPR010979">
    <property type="entry name" value="Ribosomal_uS13-like_H2TH"/>
</dbReference>
<name>A0A7K1KMX9_9BACT</name>
<comment type="cofactor">
    <cofactor evidence="2">
        <name>Zn(2+)</name>
        <dbReference type="ChEBI" id="CHEBI:29105"/>
    </cofactor>
</comment>
<dbReference type="RefSeq" id="WP_155933462.1">
    <property type="nucleotide sequence ID" value="NZ_WODC01000003.1"/>
</dbReference>
<evidence type="ECO:0000256" key="5">
    <source>
        <dbReference type="ARBA" id="ARBA00012024"/>
    </source>
</evidence>
<evidence type="ECO:0000256" key="13">
    <source>
        <dbReference type="ARBA" id="ARBA00023125"/>
    </source>
</evidence>
<keyword evidence="17 23" id="KW-0326">Glycosidase</keyword>
<dbReference type="PROSITE" id="PS51066">
    <property type="entry name" value="ZF_FPG_2"/>
    <property type="match status" value="1"/>
</dbReference>
<dbReference type="PANTHER" id="PTHR22993">
    <property type="entry name" value="FORMAMIDOPYRIMIDINE-DNA GLYCOSYLASE"/>
    <property type="match status" value="1"/>
</dbReference>
<dbReference type="EC" id="3.2.2.23" evidence="5"/>
<keyword evidence="14" id="KW-0234">DNA repair</keyword>
<keyword evidence="13" id="KW-0238">DNA-binding</keyword>
<feature type="domain" description="FPG-type" evidence="21">
    <location>
        <begin position="236"/>
        <end position="270"/>
    </location>
</feature>
<evidence type="ECO:0000313" key="24">
    <source>
        <dbReference type="Proteomes" id="UP000461162"/>
    </source>
</evidence>
<dbReference type="GO" id="GO:0034039">
    <property type="term" value="F:8-oxo-7,8-dihydroguanine DNA N-glycosylase activity"/>
    <property type="evidence" value="ECO:0007669"/>
    <property type="project" value="TreeGrafter"/>
</dbReference>
<reference evidence="23 24" key="1">
    <citation type="submission" date="2019-11" db="EMBL/GenBank/DDBJ databases">
        <title>Pseudodesulfovibrio alkaliphilus, sp. nov., an alkaliphilic sulfate-reducing bacteria from mud volcano of Taman peninsula, Russia.</title>
        <authorList>
            <person name="Frolova A."/>
            <person name="Merkel A.Y."/>
            <person name="Slobodkin A.I."/>
        </authorList>
    </citation>
    <scope>NUCLEOTIDE SEQUENCE [LARGE SCALE GENOMIC DNA]</scope>
    <source>
        <strain evidence="23 24">F-1</strain>
    </source>
</reference>
<keyword evidence="24" id="KW-1185">Reference proteome</keyword>
<dbReference type="InterPro" id="IPR010663">
    <property type="entry name" value="Znf_FPG/IleRS"/>
</dbReference>
<dbReference type="SUPFAM" id="SSF57716">
    <property type="entry name" value="Glucocorticoid receptor-like (DNA-binding domain)"/>
    <property type="match status" value="1"/>
</dbReference>
<dbReference type="Gene3D" id="1.10.8.50">
    <property type="match status" value="1"/>
</dbReference>
<keyword evidence="8" id="KW-0479">Metal-binding</keyword>
<organism evidence="23 24">
    <name type="scientific">Pseudodesulfovibrio alkaliphilus</name>
    <dbReference type="NCBI Taxonomy" id="2661613"/>
    <lineage>
        <taxon>Bacteria</taxon>
        <taxon>Pseudomonadati</taxon>
        <taxon>Thermodesulfobacteriota</taxon>
        <taxon>Desulfovibrionia</taxon>
        <taxon>Desulfovibrionales</taxon>
        <taxon>Desulfovibrionaceae</taxon>
    </lineage>
</organism>
<dbReference type="Pfam" id="PF06827">
    <property type="entry name" value="zf-FPG_IleRS"/>
    <property type="match status" value="1"/>
</dbReference>
<feature type="domain" description="Formamidopyrimidine-DNA glycosylase catalytic" evidence="22">
    <location>
        <begin position="2"/>
        <end position="113"/>
    </location>
</feature>
<comment type="similarity">
    <text evidence="3">Belongs to the FPG family.</text>
</comment>
<keyword evidence="11 23" id="KW-0378">Hydrolase</keyword>
<proteinExistence type="inferred from homology"/>
<evidence type="ECO:0000256" key="11">
    <source>
        <dbReference type="ARBA" id="ARBA00022801"/>
    </source>
</evidence>
<dbReference type="InterPro" id="IPR015887">
    <property type="entry name" value="DNA_glyclase_Znf_dom_DNA_BS"/>
</dbReference>
<comment type="subunit">
    <text evidence="4">Monomer.</text>
</comment>
<dbReference type="Pfam" id="PF01149">
    <property type="entry name" value="Fapy_DNA_glyco"/>
    <property type="match status" value="1"/>
</dbReference>
<dbReference type="EC" id="4.2.99.18" evidence="6"/>
<evidence type="ECO:0000313" key="23">
    <source>
        <dbReference type="EMBL" id="MUM77387.1"/>
    </source>
</evidence>
<dbReference type="FunFam" id="1.10.8.50:FF:000003">
    <property type="entry name" value="Formamidopyrimidine-DNA glycosylase"/>
    <property type="match status" value="1"/>
</dbReference>
<keyword evidence="12" id="KW-0862">Zinc</keyword>
<evidence type="ECO:0000256" key="12">
    <source>
        <dbReference type="ARBA" id="ARBA00022833"/>
    </source>
</evidence>
<dbReference type="SMART" id="SM01232">
    <property type="entry name" value="H2TH"/>
    <property type="match status" value="1"/>
</dbReference>
<evidence type="ECO:0000256" key="1">
    <source>
        <dbReference type="ARBA" id="ARBA00001668"/>
    </source>
</evidence>
<comment type="caution">
    <text evidence="23">The sequence shown here is derived from an EMBL/GenBank/DDBJ whole genome shotgun (WGS) entry which is preliminary data.</text>
</comment>
<dbReference type="SUPFAM" id="SSF46946">
    <property type="entry name" value="S13-like H2TH domain"/>
    <property type="match status" value="1"/>
</dbReference>
<evidence type="ECO:0000256" key="10">
    <source>
        <dbReference type="ARBA" id="ARBA00022771"/>
    </source>
</evidence>
<dbReference type="InterPro" id="IPR000214">
    <property type="entry name" value="Znf_DNA_glyclase/AP_lyase"/>
</dbReference>
<keyword evidence="9" id="KW-0227">DNA damage</keyword>
<gene>
    <name evidence="23" type="primary">mutM</name>
    <name evidence="23" type="ORF">GKC30_07060</name>
</gene>
<comment type="catalytic activity">
    <reaction evidence="19">
        <text>2'-deoxyribonucleotide-(2'-deoxyribose 5'-phosphate)-2'-deoxyribonucleotide-DNA = a 3'-end 2'-deoxyribonucleotide-(2,3-dehydro-2,3-deoxyribose 5'-phosphate)-DNA + a 5'-end 5'-phospho-2'-deoxyribonucleoside-DNA + H(+)</text>
        <dbReference type="Rhea" id="RHEA:66592"/>
        <dbReference type="Rhea" id="RHEA-COMP:13180"/>
        <dbReference type="Rhea" id="RHEA-COMP:16897"/>
        <dbReference type="Rhea" id="RHEA-COMP:17067"/>
        <dbReference type="ChEBI" id="CHEBI:15378"/>
        <dbReference type="ChEBI" id="CHEBI:136412"/>
        <dbReference type="ChEBI" id="CHEBI:157695"/>
        <dbReference type="ChEBI" id="CHEBI:167181"/>
        <dbReference type="EC" id="4.2.99.18"/>
    </reaction>
</comment>
<dbReference type="GO" id="GO:0006284">
    <property type="term" value="P:base-excision repair"/>
    <property type="evidence" value="ECO:0007669"/>
    <property type="project" value="InterPro"/>
</dbReference>
<dbReference type="GO" id="GO:0008270">
    <property type="term" value="F:zinc ion binding"/>
    <property type="evidence" value="ECO:0007669"/>
    <property type="project" value="UniProtKB-KW"/>
</dbReference>
<dbReference type="PANTHER" id="PTHR22993:SF9">
    <property type="entry name" value="FORMAMIDOPYRIMIDINE-DNA GLYCOSYLASE"/>
    <property type="match status" value="1"/>
</dbReference>
<dbReference type="SUPFAM" id="SSF81624">
    <property type="entry name" value="N-terminal domain of MutM-like DNA repair proteins"/>
    <property type="match status" value="1"/>
</dbReference>
<comment type="catalytic activity">
    <reaction evidence="1">
        <text>Hydrolysis of DNA containing ring-opened 7-methylguanine residues, releasing 2,6-diamino-4-hydroxy-5-(N-methyl)formamidopyrimidine.</text>
        <dbReference type="EC" id="3.2.2.23"/>
    </reaction>
</comment>
<dbReference type="PROSITE" id="PS01242">
    <property type="entry name" value="ZF_FPG_1"/>
    <property type="match status" value="1"/>
</dbReference>
<evidence type="ECO:0000256" key="4">
    <source>
        <dbReference type="ARBA" id="ARBA00011245"/>
    </source>
</evidence>
<dbReference type="Proteomes" id="UP000461162">
    <property type="component" value="Unassembled WGS sequence"/>
</dbReference>